<evidence type="ECO:0000313" key="1">
    <source>
        <dbReference type="EMBL" id="MEK8032414.1"/>
    </source>
</evidence>
<accession>A0ABU9BTH0</accession>
<dbReference type="Proteomes" id="UP001371218">
    <property type="component" value="Unassembled WGS sequence"/>
</dbReference>
<evidence type="ECO:0000313" key="2">
    <source>
        <dbReference type="Proteomes" id="UP001371218"/>
    </source>
</evidence>
<name>A0ABU9BTH0_9BURK</name>
<dbReference type="RefSeq" id="WP_341426825.1">
    <property type="nucleotide sequence ID" value="NZ_JBBUTG010000010.1"/>
</dbReference>
<proteinExistence type="predicted"/>
<comment type="caution">
    <text evidence="1">The sequence shown here is derived from an EMBL/GenBank/DDBJ whole genome shotgun (WGS) entry which is preliminary data.</text>
</comment>
<dbReference type="EMBL" id="JBBUTG010000010">
    <property type="protein sequence ID" value="MEK8032414.1"/>
    <property type="molecule type" value="Genomic_DNA"/>
</dbReference>
<reference evidence="1 2" key="1">
    <citation type="submission" date="2024-04" db="EMBL/GenBank/DDBJ databases">
        <title>Novel species of the genus Ideonella isolated from streams.</title>
        <authorList>
            <person name="Lu H."/>
        </authorList>
    </citation>
    <scope>NUCLEOTIDE SEQUENCE [LARGE SCALE GENOMIC DNA]</scope>
    <source>
        <strain evidence="1 2">DXS29W</strain>
    </source>
</reference>
<protein>
    <recommendedName>
        <fullName evidence="3">Nucleotidyl transferase AbiEii/AbiGii toxin family protein</fullName>
    </recommendedName>
</protein>
<organism evidence="1 2">
    <name type="scientific">Ideonella lacteola</name>
    <dbReference type="NCBI Taxonomy" id="2984193"/>
    <lineage>
        <taxon>Bacteria</taxon>
        <taxon>Pseudomonadati</taxon>
        <taxon>Pseudomonadota</taxon>
        <taxon>Betaproteobacteria</taxon>
        <taxon>Burkholderiales</taxon>
        <taxon>Sphaerotilaceae</taxon>
        <taxon>Ideonella</taxon>
    </lineage>
</organism>
<sequence length="230" mass="25347">MLERLETQPNMEGVQLMAGTAVGLLAQSDIQPRLGGSIAARINGAPRQPQDIDLELRSPTTLRRAFETLVNADADVVREDGAQFRVTGQRVGDLTDGLGGMVRLDFTHQQSGERRSVNVDLTNENNPVFNRHLISPAERGVRPAEPQYVTPPELVMNYLDRLMHKTDVGVAKGDAVQIASILRQANFDPNNPADIRHMREQIGGLVRPESRAAFGEKFDELAHAMRSGHL</sequence>
<evidence type="ECO:0008006" key="3">
    <source>
        <dbReference type="Google" id="ProtNLM"/>
    </source>
</evidence>
<gene>
    <name evidence="1" type="ORF">AACH06_16430</name>
</gene>
<keyword evidence="2" id="KW-1185">Reference proteome</keyword>